<dbReference type="PANTHER" id="PTHR48186:SF1">
    <property type="entry name" value="TPX2 C-TERMINAL DOMAIN-CONTAINING PROTEIN"/>
    <property type="match status" value="1"/>
</dbReference>
<sequence>MGSRKSNVPTQVVPPLRVKLLSDFSFEKQLDGDNQLKKQNHKGFKKMDTAPEKKREEQKECTSGLNKSMLPPLMKMNNEATKKHNCRSITRPMQRSAVARPKQKETENISDMKKFESSKKKFEERFTEQKESKRRIVMVDFHDMPKPAKDPPAPT</sequence>
<feature type="compositionally biased region" description="Basic and acidic residues" evidence="1">
    <location>
        <begin position="102"/>
        <end position="131"/>
    </location>
</feature>
<comment type="caution">
    <text evidence="2">The sequence shown here is derived from an EMBL/GenBank/DDBJ whole genome shotgun (WGS) entry which is preliminary data.</text>
</comment>
<evidence type="ECO:0000313" key="3">
    <source>
        <dbReference type="Proteomes" id="UP000222542"/>
    </source>
</evidence>
<dbReference type="EMBL" id="AYRZ02000001">
    <property type="protein sequence ID" value="PHT94756.1"/>
    <property type="molecule type" value="Genomic_DNA"/>
</dbReference>
<name>A0A2G3AKI0_CAPAN</name>
<feature type="compositionally biased region" description="Basic and acidic residues" evidence="1">
    <location>
        <begin position="140"/>
        <end position="149"/>
    </location>
</feature>
<gene>
    <name evidence="2" type="ORF">T459_02638</name>
</gene>
<evidence type="ECO:0000313" key="2">
    <source>
        <dbReference type="EMBL" id="PHT94756.1"/>
    </source>
</evidence>
<dbReference type="PANTHER" id="PTHR48186">
    <property type="entry name" value="NB-ARC DOMAIN-CONTAINING PROTEIN"/>
    <property type="match status" value="1"/>
</dbReference>
<reference evidence="2 3" key="1">
    <citation type="journal article" date="2014" name="Nat. Genet.">
        <title>Genome sequence of the hot pepper provides insights into the evolution of pungency in Capsicum species.</title>
        <authorList>
            <person name="Kim S."/>
            <person name="Park M."/>
            <person name="Yeom S.I."/>
            <person name="Kim Y.M."/>
            <person name="Lee J.M."/>
            <person name="Lee H.A."/>
            <person name="Seo E."/>
            <person name="Choi J."/>
            <person name="Cheong K."/>
            <person name="Kim K.T."/>
            <person name="Jung K."/>
            <person name="Lee G.W."/>
            <person name="Oh S.K."/>
            <person name="Bae C."/>
            <person name="Kim S.B."/>
            <person name="Lee H.Y."/>
            <person name="Kim S.Y."/>
            <person name="Kim M.S."/>
            <person name="Kang B.C."/>
            <person name="Jo Y.D."/>
            <person name="Yang H.B."/>
            <person name="Jeong H.J."/>
            <person name="Kang W.H."/>
            <person name="Kwon J.K."/>
            <person name="Shin C."/>
            <person name="Lim J.Y."/>
            <person name="Park J.H."/>
            <person name="Huh J.H."/>
            <person name="Kim J.S."/>
            <person name="Kim B.D."/>
            <person name="Cohen O."/>
            <person name="Paran I."/>
            <person name="Suh M.C."/>
            <person name="Lee S.B."/>
            <person name="Kim Y.K."/>
            <person name="Shin Y."/>
            <person name="Noh S.J."/>
            <person name="Park J."/>
            <person name="Seo Y.S."/>
            <person name="Kwon S.Y."/>
            <person name="Kim H.A."/>
            <person name="Park J.M."/>
            <person name="Kim H.J."/>
            <person name="Choi S.B."/>
            <person name="Bosland P.W."/>
            <person name="Reeves G."/>
            <person name="Jo S.H."/>
            <person name="Lee B.W."/>
            <person name="Cho H.T."/>
            <person name="Choi H.S."/>
            <person name="Lee M.S."/>
            <person name="Yu Y."/>
            <person name="Do Choi Y."/>
            <person name="Park B.S."/>
            <person name="van Deynze A."/>
            <person name="Ashrafi H."/>
            <person name="Hill T."/>
            <person name="Kim W.T."/>
            <person name="Pai H.S."/>
            <person name="Ahn H.K."/>
            <person name="Yeam I."/>
            <person name="Giovannoni J.J."/>
            <person name="Rose J.K."/>
            <person name="Sorensen I."/>
            <person name="Lee S.J."/>
            <person name="Kim R.W."/>
            <person name="Choi I.Y."/>
            <person name="Choi B.S."/>
            <person name="Lim J.S."/>
            <person name="Lee Y.H."/>
            <person name="Choi D."/>
        </authorList>
    </citation>
    <scope>NUCLEOTIDE SEQUENCE [LARGE SCALE GENOMIC DNA]</scope>
    <source>
        <strain evidence="3">cv. CM334</strain>
    </source>
</reference>
<evidence type="ECO:0000256" key="1">
    <source>
        <dbReference type="SAM" id="MobiDB-lite"/>
    </source>
</evidence>
<dbReference type="OMA" id="MERDHHT"/>
<dbReference type="Gramene" id="PHT94756">
    <property type="protein sequence ID" value="PHT94756"/>
    <property type="gene ID" value="T459_02638"/>
</dbReference>
<feature type="region of interest" description="Disordered" evidence="1">
    <location>
        <begin position="30"/>
        <end position="155"/>
    </location>
</feature>
<reference evidence="2 3" key="2">
    <citation type="journal article" date="2017" name="Genome Biol.">
        <title>New reference genome sequences of hot pepper reveal the massive evolution of plant disease-resistance genes by retroduplication.</title>
        <authorList>
            <person name="Kim S."/>
            <person name="Park J."/>
            <person name="Yeom S.I."/>
            <person name="Kim Y.M."/>
            <person name="Seo E."/>
            <person name="Kim K.T."/>
            <person name="Kim M.S."/>
            <person name="Lee J.M."/>
            <person name="Cheong K."/>
            <person name="Shin H.S."/>
            <person name="Kim S.B."/>
            <person name="Han K."/>
            <person name="Lee J."/>
            <person name="Park M."/>
            <person name="Lee H.A."/>
            <person name="Lee H.Y."/>
            <person name="Lee Y."/>
            <person name="Oh S."/>
            <person name="Lee J.H."/>
            <person name="Choi E."/>
            <person name="Choi E."/>
            <person name="Lee S.E."/>
            <person name="Jeon J."/>
            <person name="Kim H."/>
            <person name="Choi G."/>
            <person name="Song H."/>
            <person name="Lee J."/>
            <person name="Lee S.C."/>
            <person name="Kwon J.K."/>
            <person name="Lee H.Y."/>
            <person name="Koo N."/>
            <person name="Hong Y."/>
            <person name="Kim R.W."/>
            <person name="Kang W.H."/>
            <person name="Huh J.H."/>
            <person name="Kang B.C."/>
            <person name="Yang T.J."/>
            <person name="Lee Y.H."/>
            <person name="Bennetzen J.L."/>
            <person name="Choi D."/>
        </authorList>
    </citation>
    <scope>NUCLEOTIDE SEQUENCE [LARGE SCALE GENOMIC DNA]</scope>
    <source>
        <strain evidence="3">cv. CM334</strain>
    </source>
</reference>
<feature type="compositionally biased region" description="Basic and acidic residues" evidence="1">
    <location>
        <begin position="45"/>
        <end position="60"/>
    </location>
</feature>
<dbReference type="AlphaFoldDB" id="A0A2G3AKI0"/>
<dbReference type="Proteomes" id="UP000222542">
    <property type="component" value="Unassembled WGS sequence"/>
</dbReference>
<organism evidence="2 3">
    <name type="scientific">Capsicum annuum</name>
    <name type="common">Capsicum pepper</name>
    <dbReference type="NCBI Taxonomy" id="4072"/>
    <lineage>
        <taxon>Eukaryota</taxon>
        <taxon>Viridiplantae</taxon>
        <taxon>Streptophyta</taxon>
        <taxon>Embryophyta</taxon>
        <taxon>Tracheophyta</taxon>
        <taxon>Spermatophyta</taxon>
        <taxon>Magnoliopsida</taxon>
        <taxon>eudicotyledons</taxon>
        <taxon>Gunneridae</taxon>
        <taxon>Pentapetalae</taxon>
        <taxon>asterids</taxon>
        <taxon>lamiids</taxon>
        <taxon>Solanales</taxon>
        <taxon>Solanaceae</taxon>
        <taxon>Solanoideae</taxon>
        <taxon>Capsiceae</taxon>
        <taxon>Capsicum</taxon>
    </lineage>
</organism>
<accession>A0A2G3AKI0</accession>
<proteinExistence type="predicted"/>
<keyword evidence="3" id="KW-1185">Reference proteome</keyword>
<protein>
    <submittedName>
        <fullName evidence="2">Uncharacterized protein</fullName>
    </submittedName>
</protein>